<feature type="compositionally biased region" description="Basic and acidic residues" evidence="6">
    <location>
        <begin position="558"/>
        <end position="573"/>
    </location>
</feature>
<keyword evidence="2" id="KW-0677">Repeat</keyword>
<feature type="compositionally biased region" description="Acidic residues" evidence="6">
    <location>
        <begin position="620"/>
        <end position="634"/>
    </location>
</feature>
<keyword evidence="7" id="KW-1133">Transmembrane helix</keyword>
<gene>
    <name evidence="9" type="ORF">D5F01_LYC05409</name>
</gene>
<dbReference type="AlphaFoldDB" id="A0A6G0IYR2"/>
<dbReference type="GO" id="GO:0045296">
    <property type="term" value="F:cadherin binding"/>
    <property type="evidence" value="ECO:0007669"/>
    <property type="project" value="TreeGrafter"/>
</dbReference>
<evidence type="ECO:0000256" key="5">
    <source>
        <dbReference type="PROSITE-ProRule" id="PRU00043"/>
    </source>
</evidence>
<feature type="compositionally biased region" description="Acidic residues" evidence="6">
    <location>
        <begin position="574"/>
        <end position="593"/>
    </location>
</feature>
<dbReference type="GO" id="GO:0000902">
    <property type="term" value="P:cell morphogenesis"/>
    <property type="evidence" value="ECO:0007669"/>
    <property type="project" value="TreeGrafter"/>
</dbReference>
<evidence type="ECO:0000256" key="7">
    <source>
        <dbReference type="SAM" id="Phobius"/>
    </source>
</evidence>
<dbReference type="GO" id="GO:0005912">
    <property type="term" value="C:adherens junction"/>
    <property type="evidence" value="ECO:0007669"/>
    <property type="project" value="TreeGrafter"/>
</dbReference>
<dbReference type="InterPro" id="IPR039808">
    <property type="entry name" value="Cadherin"/>
</dbReference>
<keyword evidence="3 5" id="KW-0106">Calcium</keyword>
<dbReference type="GO" id="GO:0034332">
    <property type="term" value="P:adherens junction organization"/>
    <property type="evidence" value="ECO:0007669"/>
    <property type="project" value="TreeGrafter"/>
</dbReference>
<proteinExistence type="predicted"/>
<dbReference type="PROSITE" id="PS50268">
    <property type="entry name" value="CADHERIN_2"/>
    <property type="match status" value="2"/>
</dbReference>
<keyword evidence="4 7" id="KW-0472">Membrane</keyword>
<feature type="domain" description="Cadherin" evidence="8">
    <location>
        <begin position="100"/>
        <end position="145"/>
    </location>
</feature>
<accession>A0A6G0IYR2</accession>
<dbReference type="GO" id="GO:0008013">
    <property type="term" value="F:beta-catenin binding"/>
    <property type="evidence" value="ECO:0007669"/>
    <property type="project" value="TreeGrafter"/>
</dbReference>
<dbReference type="GO" id="GO:0016339">
    <property type="term" value="P:calcium-dependent cell-cell adhesion via plasma membrane cell adhesion molecules"/>
    <property type="evidence" value="ECO:0007669"/>
    <property type="project" value="TreeGrafter"/>
</dbReference>
<dbReference type="GO" id="GO:0007156">
    <property type="term" value="P:homophilic cell adhesion via plasma membrane adhesion molecules"/>
    <property type="evidence" value="ECO:0007669"/>
    <property type="project" value="InterPro"/>
</dbReference>
<dbReference type="SUPFAM" id="SSF49313">
    <property type="entry name" value="Cadherin-like"/>
    <property type="match status" value="1"/>
</dbReference>
<dbReference type="EMBL" id="REGW02000005">
    <property type="protein sequence ID" value="KAE8296648.1"/>
    <property type="molecule type" value="Genomic_DNA"/>
</dbReference>
<sequence length="634" mass="69763">MQEEVEKRITEAYRHQLIENGKVHWSHKAKQISGKQSQTRITSDTDRTDTDMDGFYPHFTVRTLFSFLLLILLQMSTTEAQALICTPPTGDVKFDENKVVVRSLDYETETVHVVEITCTSAATSQTLDIMVVVGVVNLNDNSPVFAENPYNVNFTELSPDTLIAARAGPPYTATTTINVNIIDADNRPPWFQPCTQYEYAGGLVCQSSGYTGKVNLNEQVAGVLPLKPGPLYAIDGDFGINQKILYSFLTGSDLFKINENSGNITMATQRDNNKFTTTTVTISVQVKSLHPPKFQKSQYEGIISAVGKMAMDPNNKDQPLIILATDDDYAGTEGRNPYIKYSVKDNSDFSIIDGYLFMIKDLPEGPLSLTLVAIDTSNDESDTAPISVEVISVPSGSFGSTDMAILGATLGVLLFICLVVIGVLACQVRRGKADWQKIYETSMFRSSLGQGSGGQKEGIQYTNDAFQNDEDGNSTGSVGPEEGSLTAGREPWKAAVNSKVHEANLKFSVPLHAVLPDNTSEMGSDKDDSEKEVKPILTRERRMDEGYKSVWFKEDIDPNAKEEVVIIPDSRENDSDEEDDEQPSSSKEEDEDDSPKIKTRKVGFNETDLDSGLGVKMEDPADDSEADEMLTEDL</sequence>
<feature type="region of interest" description="Disordered" evidence="6">
    <location>
        <begin position="465"/>
        <end position="488"/>
    </location>
</feature>
<organism evidence="9 10">
    <name type="scientific">Larimichthys crocea</name>
    <name type="common">Large yellow croaker</name>
    <name type="synonym">Pseudosciaena crocea</name>
    <dbReference type="NCBI Taxonomy" id="215358"/>
    <lineage>
        <taxon>Eukaryota</taxon>
        <taxon>Metazoa</taxon>
        <taxon>Chordata</taxon>
        <taxon>Craniata</taxon>
        <taxon>Vertebrata</taxon>
        <taxon>Euteleostomi</taxon>
        <taxon>Actinopterygii</taxon>
        <taxon>Neopterygii</taxon>
        <taxon>Teleostei</taxon>
        <taxon>Neoteleostei</taxon>
        <taxon>Acanthomorphata</taxon>
        <taxon>Eupercaria</taxon>
        <taxon>Sciaenidae</taxon>
        <taxon>Larimichthys</taxon>
    </lineage>
</organism>
<evidence type="ECO:0000313" key="9">
    <source>
        <dbReference type="EMBL" id="KAE8296648.1"/>
    </source>
</evidence>
<dbReference type="Gene3D" id="2.60.40.60">
    <property type="entry name" value="Cadherins"/>
    <property type="match status" value="2"/>
</dbReference>
<dbReference type="InterPro" id="IPR002126">
    <property type="entry name" value="Cadherin-like_dom"/>
</dbReference>
<dbReference type="CDD" id="cd11304">
    <property type="entry name" value="Cadherin_repeat"/>
    <property type="match status" value="1"/>
</dbReference>
<dbReference type="PANTHER" id="PTHR24027">
    <property type="entry name" value="CADHERIN-23"/>
    <property type="match status" value="1"/>
</dbReference>
<evidence type="ECO:0000256" key="3">
    <source>
        <dbReference type="ARBA" id="ARBA00022837"/>
    </source>
</evidence>
<evidence type="ECO:0000256" key="6">
    <source>
        <dbReference type="SAM" id="MobiDB-lite"/>
    </source>
</evidence>
<feature type="domain" description="Cadherin" evidence="8">
    <location>
        <begin position="206"/>
        <end position="321"/>
    </location>
</feature>
<comment type="subcellular location">
    <subcellularLocation>
        <location evidence="1">Membrane</location>
    </subcellularLocation>
</comment>
<keyword evidence="7" id="KW-0812">Transmembrane</keyword>
<feature type="region of interest" description="Disordered" evidence="6">
    <location>
        <begin position="515"/>
        <end position="538"/>
    </location>
</feature>
<dbReference type="InterPro" id="IPR015919">
    <property type="entry name" value="Cadherin-like_sf"/>
</dbReference>
<evidence type="ECO:0000259" key="8">
    <source>
        <dbReference type="PROSITE" id="PS50268"/>
    </source>
</evidence>
<evidence type="ECO:0000256" key="2">
    <source>
        <dbReference type="ARBA" id="ARBA00022737"/>
    </source>
</evidence>
<dbReference type="GO" id="GO:0044331">
    <property type="term" value="P:cell-cell adhesion mediated by cadherin"/>
    <property type="evidence" value="ECO:0007669"/>
    <property type="project" value="TreeGrafter"/>
</dbReference>
<keyword evidence="10" id="KW-1185">Reference proteome</keyword>
<dbReference type="PANTHER" id="PTHR24027:SF414">
    <property type="entry name" value="CADHERIN-RELATED FAMILY MEMBER 5 ISOFORM X1"/>
    <property type="match status" value="1"/>
</dbReference>
<feature type="region of interest" description="Disordered" evidence="6">
    <location>
        <begin position="558"/>
        <end position="634"/>
    </location>
</feature>
<dbReference type="GO" id="GO:0005509">
    <property type="term" value="F:calcium ion binding"/>
    <property type="evidence" value="ECO:0007669"/>
    <property type="project" value="UniProtKB-UniRule"/>
</dbReference>
<evidence type="ECO:0000256" key="4">
    <source>
        <dbReference type="ARBA" id="ARBA00023136"/>
    </source>
</evidence>
<evidence type="ECO:0000256" key="1">
    <source>
        <dbReference type="ARBA" id="ARBA00004370"/>
    </source>
</evidence>
<dbReference type="GO" id="GO:0007043">
    <property type="term" value="P:cell-cell junction assembly"/>
    <property type="evidence" value="ECO:0007669"/>
    <property type="project" value="TreeGrafter"/>
</dbReference>
<evidence type="ECO:0000313" key="10">
    <source>
        <dbReference type="Proteomes" id="UP000424527"/>
    </source>
</evidence>
<dbReference type="GO" id="GO:0016477">
    <property type="term" value="P:cell migration"/>
    <property type="evidence" value="ECO:0007669"/>
    <property type="project" value="TreeGrafter"/>
</dbReference>
<comment type="caution">
    <text evidence="9">The sequence shown here is derived from an EMBL/GenBank/DDBJ whole genome shotgun (WGS) entry which is preliminary data.</text>
</comment>
<dbReference type="GO" id="GO:0016342">
    <property type="term" value="C:catenin complex"/>
    <property type="evidence" value="ECO:0007669"/>
    <property type="project" value="TreeGrafter"/>
</dbReference>
<reference evidence="9 10" key="1">
    <citation type="submission" date="2019-07" db="EMBL/GenBank/DDBJ databases">
        <title>Chromosome genome assembly for large yellow croaker.</title>
        <authorList>
            <person name="Xiao S."/>
        </authorList>
    </citation>
    <scope>NUCLEOTIDE SEQUENCE [LARGE SCALE GENOMIC DNA]</scope>
    <source>
        <strain evidence="9">JMULYC20181020</strain>
        <tissue evidence="9">Muscle</tissue>
    </source>
</reference>
<protein>
    <submittedName>
        <fullName evidence="9">Cadherin-related family member 5</fullName>
    </submittedName>
</protein>
<name>A0A6G0IYR2_LARCR</name>
<feature type="transmembrane region" description="Helical" evidence="7">
    <location>
        <begin position="403"/>
        <end position="426"/>
    </location>
</feature>
<dbReference type="Proteomes" id="UP000424527">
    <property type="component" value="Unassembled WGS sequence"/>
</dbReference>
<feature type="compositionally biased region" description="Basic and acidic residues" evidence="6">
    <location>
        <begin position="523"/>
        <end position="538"/>
    </location>
</feature>